<dbReference type="STRING" id="268474.A0A0V1MT09"/>
<protein>
    <recommendedName>
        <fullName evidence="2">C2H2-type domain-containing protein</fullName>
    </recommendedName>
</protein>
<sequence>MEFSGFECLHGENQMNQPFTFEDHKTIHPDPHPYECLDGKTYANNNDASYKHKSSRSPHGVFECPLCNRIFQWVPAFRSHMNMHERRNEIPSDMSADMFDEISEQIREKKTENRLTTTAQKIQAYIEKIDGSSEKDIKATNYQKRNGGTGIHDEENHEMENAVFHHQGFEGNDDVSTYGNVQTKLLKTEQKHIHQSNSTLYQVNARDETLEQNSARAKCDTILDNADFQYCMKQWMAGKGINYKILRTLNIDGLQNKNGTTTKQQNDYLPRKRKRLSLNNDIENTQQYVERFYEQPNGSLHTNEIYENNMENYIQQISPNTSSQQQFIPEQPFHYTFEELNNLQNANALGNITDYTFNANYGYYQQ</sequence>
<gene>
    <name evidence="3" type="ORF">T10_8023</name>
</gene>
<reference evidence="3 4" key="1">
    <citation type="submission" date="2015-01" db="EMBL/GenBank/DDBJ databases">
        <title>Evolution of Trichinella species and genotypes.</title>
        <authorList>
            <person name="Korhonen P.K."/>
            <person name="Edoardo P."/>
            <person name="Giuseppe L.R."/>
            <person name="Gasser R.B."/>
        </authorList>
    </citation>
    <scope>NUCLEOTIDE SEQUENCE [LARGE SCALE GENOMIC DNA]</scope>
    <source>
        <strain evidence="3">ISS1980</strain>
    </source>
</reference>
<evidence type="ECO:0000313" key="4">
    <source>
        <dbReference type="Proteomes" id="UP000054843"/>
    </source>
</evidence>
<comment type="caution">
    <text evidence="3">The sequence shown here is derived from an EMBL/GenBank/DDBJ whole genome shotgun (WGS) entry which is preliminary data.</text>
</comment>
<dbReference type="SMART" id="SM00355">
    <property type="entry name" value="ZnF_C2H2"/>
    <property type="match status" value="1"/>
</dbReference>
<dbReference type="Gene3D" id="3.30.160.60">
    <property type="entry name" value="Classic Zinc Finger"/>
    <property type="match status" value="1"/>
</dbReference>
<keyword evidence="4" id="KW-1185">Reference proteome</keyword>
<keyword evidence="1" id="KW-0479">Metal-binding</keyword>
<dbReference type="PROSITE" id="PS00028">
    <property type="entry name" value="ZINC_FINGER_C2H2_1"/>
    <property type="match status" value="1"/>
</dbReference>
<proteinExistence type="predicted"/>
<organism evidence="3 4">
    <name type="scientific">Trichinella papuae</name>
    <dbReference type="NCBI Taxonomy" id="268474"/>
    <lineage>
        <taxon>Eukaryota</taxon>
        <taxon>Metazoa</taxon>
        <taxon>Ecdysozoa</taxon>
        <taxon>Nematoda</taxon>
        <taxon>Enoplea</taxon>
        <taxon>Dorylaimia</taxon>
        <taxon>Trichinellida</taxon>
        <taxon>Trichinellidae</taxon>
        <taxon>Trichinella</taxon>
    </lineage>
</organism>
<evidence type="ECO:0000313" key="3">
    <source>
        <dbReference type="EMBL" id="KRZ74936.1"/>
    </source>
</evidence>
<keyword evidence="1" id="KW-0863">Zinc-finger</keyword>
<evidence type="ECO:0000256" key="1">
    <source>
        <dbReference type="PROSITE-ProRule" id="PRU00042"/>
    </source>
</evidence>
<feature type="non-terminal residue" evidence="3">
    <location>
        <position position="366"/>
    </location>
</feature>
<dbReference type="AlphaFoldDB" id="A0A0V1MT09"/>
<accession>A0A0V1MT09</accession>
<name>A0A0V1MT09_9BILA</name>
<dbReference type="PROSITE" id="PS50157">
    <property type="entry name" value="ZINC_FINGER_C2H2_2"/>
    <property type="match status" value="1"/>
</dbReference>
<dbReference type="GO" id="GO:0008270">
    <property type="term" value="F:zinc ion binding"/>
    <property type="evidence" value="ECO:0007669"/>
    <property type="project" value="UniProtKB-KW"/>
</dbReference>
<evidence type="ECO:0000259" key="2">
    <source>
        <dbReference type="PROSITE" id="PS50157"/>
    </source>
</evidence>
<dbReference type="InterPro" id="IPR013087">
    <property type="entry name" value="Znf_C2H2_type"/>
</dbReference>
<keyword evidence="1" id="KW-0862">Zinc</keyword>
<dbReference type="Proteomes" id="UP000054843">
    <property type="component" value="Unassembled WGS sequence"/>
</dbReference>
<feature type="domain" description="C2H2-type" evidence="2">
    <location>
        <begin position="62"/>
        <end position="89"/>
    </location>
</feature>
<dbReference type="EMBL" id="JYDO01000044">
    <property type="protein sequence ID" value="KRZ74936.1"/>
    <property type="molecule type" value="Genomic_DNA"/>
</dbReference>